<accession>A0A7X4GSC9</accession>
<dbReference type="Gene3D" id="1.20.120.520">
    <property type="entry name" value="nmb1532 protein domain like"/>
    <property type="match status" value="1"/>
</dbReference>
<reference evidence="2 3" key="1">
    <citation type="submission" date="2019-12" db="EMBL/GenBank/DDBJ databases">
        <title>Novel species isolated from a subtropical stream in China.</title>
        <authorList>
            <person name="Lu H."/>
        </authorList>
    </citation>
    <scope>NUCLEOTIDE SEQUENCE [LARGE SCALE GENOMIC DNA]</scope>
    <source>
        <strain evidence="2 3">FT55W</strain>
    </source>
</reference>
<evidence type="ECO:0000313" key="3">
    <source>
        <dbReference type="Proteomes" id="UP000450012"/>
    </source>
</evidence>
<dbReference type="InterPro" id="IPR012312">
    <property type="entry name" value="Hemerythrin-like"/>
</dbReference>
<dbReference type="RefSeq" id="WP_161015293.1">
    <property type="nucleotide sequence ID" value="NZ_WWCK01000005.1"/>
</dbReference>
<comment type="caution">
    <text evidence="2">The sequence shown here is derived from an EMBL/GenBank/DDBJ whole genome shotgun (WGS) entry which is preliminary data.</text>
</comment>
<keyword evidence="3" id="KW-1185">Reference proteome</keyword>
<proteinExistence type="predicted"/>
<feature type="domain" description="Hemerythrin-like" evidence="1">
    <location>
        <begin position="10"/>
        <end position="127"/>
    </location>
</feature>
<dbReference type="PANTHER" id="PTHR35585:SF1">
    <property type="entry name" value="HHE DOMAIN PROTEIN (AFU_ORTHOLOGUE AFUA_4G00730)"/>
    <property type="match status" value="1"/>
</dbReference>
<sequence length="194" mass="21304">MFSLKKLSPTITDMIRFDHSHVLVSFHQYTADAKPKVKKALAETIASALEIHATLEEELFYPAVRNIDSGEPVLLKSVPEHNEMRRLIGELRATAPTDVRHDQLVQQLMRDVIHHVADEETVLLPQAERLLSKDRLSELGADMTRRRIELAGPKAGKLALDTAVGFSGSTAAWTLGIVGALAAATLLSRKAKPA</sequence>
<evidence type="ECO:0000259" key="1">
    <source>
        <dbReference type="Pfam" id="PF01814"/>
    </source>
</evidence>
<organism evidence="2 3">
    <name type="scientific">Duganella rivi</name>
    <dbReference type="NCBI Taxonomy" id="2666083"/>
    <lineage>
        <taxon>Bacteria</taxon>
        <taxon>Pseudomonadati</taxon>
        <taxon>Pseudomonadota</taxon>
        <taxon>Betaproteobacteria</taxon>
        <taxon>Burkholderiales</taxon>
        <taxon>Oxalobacteraceae</taxon>
        <taxon>Telluria group</taxon>
        <taxon>Duganella</taxon>
    </lineage>
</organism>
<name>A0A7X4GSC9_9BURK</name>
<dbReference type="EMBL" id="WWCK01000005">
    <property type="protein sequence ID" value="MYM68758.1"/>
    <property type="molecule type" value="Genomic_DNA"/>
</dbReference>
<dbReference type="Pfam" id="PF01814">
    <property type="entry name" value="Hemerythrin"/>
    <property type="match status" value="1"/>
</dbReference>
<dbReference type="Proteomes" id="UP000450012">
    <property type="component" value="Unassembled WGS sequence"/>
</dbReference>
<gene>
    <name evidence="2" type="ORF">GTP45_18230</name>
</gene>
<protein>
    <submittedName>
        <fullName evidence="2">Hemerythrin domain-containing protein</fullName>
    </submittedName>
</protein>
<evidence type="ECO:0000313" key="2">
    <source>
        <dbReference type="EMBL" id="MYM68758.1"/>
    </source>
</evidence>
<dbReference type="AlphaFoldDB" id="A0A7X4GSC9"/>
<dbReference type="PANTHER" id="PTHR35585">
    <property type="entry name" value="HHE DOMAIN PROTEIN (AFU_ORTHOLOGUE AFUA_4G00730)"/>
    <property type="match status" value="1"/>
</dbReference>